<dbReference type="KEGG" id="cbv:U729_1203"/>
<evidence type="ECO:0000313" key="2">
    <source>
        <dbReference type="EMBL" id="AIY84896.1"/>
    </source>
</evidence>
<gene>
    <name evidence="2" type="ORF">U729_1203</name>
</gene>
<sequence>MREENLKLAQQDIEEALKTVEDLEKSIDTDAISKDAIKEKFVSLSDKLQKLENILKTEGIL</sequence>
<dbReference type="EMBL" id="CP006905">
    <property type="protein sequence ID" value="AIY84896.1"/>
    <property type="molecule type" value="Genomic_DNA"/>
</dbReference>
<dbReference type="Proteomes" id="UP000030635">
    <property type="component" value="Chromosome"/>
</dbReference>
<reference evidence="2 3" key="1">
    <citation type="journal article" date="2015" name="Infect. Genet. Evol.">
        <title>Genomic sequences of six botulinum neurotoxin-producing strains representing three clostridial species illustrate the mobility and diversity of botulinum neurotoxin genes.</title>
        <authorList>
            <person name="Smith T.J."/>
            <person name="Hill K.K."/>
            <person name="Xie G."/>
            <person name="Foley B.T."/>
            <person name="Williamson C.H."/>
            <person name="Foster J.T."/>
            <person name="Johnson S.L."/>
            <person name="Chertkov O."/>
            <person name="Teshima H."/>
            <person name="Gibbons H.S."/>
            <person name="Johnsky L.A."/>
            <person name="Karavis M.A."/>
            <person name="Smith L.A."/>
        </authorList>
    </citation>
    <scope>NUCLEOTIDE SEQUENCE [LARGE SCALE GENOMIC DNA]</scope>
    <source>
        <strain evidence="2">Sullivan</strain>
    </source>
</reference>
<organism evidence="2 3">
    <name type="scientific">Clostridium baratii str. Sullivan</name>
    <dbReference type="NCBI Taxonomy" id="1415775"/>
    <lineage>
        <taxon>Bacteria</taxon>
        <taxon>Bacillati</taxon>
        <taxon>Bacillota</taxon>
        <taxon>Clostridia</taxon>
        <taxon>Eubacteriales</taxon>
        <taxon>Clostridiaceae</taxon>
        <taxon>Clostridium</taxon>
    </lineage>
</organism>
<dbReference type="OrthoDB" id="1928827at2"/>
<keyword evidence="1" id="KW-0175">Coiled coil</keyword>
<dbReference type="HOGENOM" id="CLU_208967_0_0_9"/>
<protein>
    <submittedName>
        <fullName evidence="2">Uncharacterized protein</fullName>
    </submittedName>
</protein>
<dbReference type="RefSeq" id="WP_039312497.1">
    <property type="nucleotide sequence ID" value="NZ_CP006905.1"/>
</dbReference>
<evidence type="ECO:0000313" key="3">
    <source>
        <dbReference type="Proteomes" id="UP000030635"/>
    </source>
</evidence>
<dbReference type="eggNOG" id="ENOG502ZQPP">
    <property type="taxonomic scope" value="Bacteria"/>
</dbReference>
<proteinExistence type="predicted"/>
<dbReference type="STRING" id="1561.NPD11_1798"/>
<feature type="coiled-coil region" evidence="1">
    <location>
        <begin position="6"/>
        <end position="54"/>
    </location>
</feature>
<dbReference type="AlphaFoldDB" id="A0A0A7G1P6"/>
<accession>A0A0A7G1P6</accession>
<evidence type="ECO:0000256" key="1">
    <source>
        <dbReference type="SAM" id="Coils"/>
    </source>
</evidence>
<keyword evidence="3" id="KW-1185">Reference proteome</keyword>
<name>A0A0A7G1P6_9CLOT</name>
<dbReference type="GeneID" id="60851723"/>